<dbReference type="PRINTS" id="PR00313">
    <property type="entry name" value="CABNDNGRPT"/>
</dbReference>
<evidence type="ECO:0000313" key="6">
    <source>
        <dbReference type="Proteomes" id="UP000461162"/>
    </source>
</evidence>
<keyword evidence="2" id="KW-0964">Secreted</keyword>
<keyword evidence="3" id="KW-0732">Signal</keyword>
<dbReference type="InterPro" id="IPR050557">
    <property type="entry name" value="RTX_toxin/Mannuronan_C5-epim"/>
</dbReference>
<dbReference type="InterPro" id="IPR013517">
    <property type="entry name" value="FG-GAP"/>
</dbReference>
<dbReference type="InterPro" id="IPR028994">
    <property type="entry name" value="Integrin_alpha_N"/>
</dbReference>
<accession>A0A7K1KM28</accession>
<dbReference type="InterPro" id="IPR001343">
    <property type="entry name" value="Hemolysn_Ca-bd"/>
</dbReference>
<dbReference type="GO" id="GO:0005576">
    <property type="term" value="C:extracellular region"/>
    <property type="evidence" value="ECO:0007669"/>
    <property type="project" value="UniProtKB-SubCell"/>
</dbReference>
<comment type="subcellular location">
    <subcellularLocation>
        <location evidence="1">Secreted</location>
    </subcellularLocation>
</comment>
<feature type="region of interest" description="Disordered" evidence="4">
    <location>
        <begin position="1"/>
        <end position="36"/>
    </location>
</feature>
<name>A0A7K1KM28_9BACT</name>
<dbReference type="PROSITE" id="PS00330">
    <property type="entry name" value="HEMOLYSIN_CALCIUM"/>
    <property type="match status" value="3"/>
</dbReference>
<evidence type="ECO:0000256" key="1">
    <source>
        <dbReference type="ARBA" id="ARBA00004613"/>
    </source>
</evidence>
<dbReference type="Gene3D" id="2.130.10.130">
    <property type="entry name" value="Integrin alpha, N-terminal"/>
    <property type="match status" value="1"/>
</dbReference>
<dbReference type="PANTHER" id="PTHR38340">
    <property type="entry name" value="S-LAYER PROTEIN"/>
    <property type="match status" value="1"/>
</dbReference>
<dbReference type="Pfam" id="PF00353">
    <property type="entry name" value="HemolysinCabind"/>
    <property type="match status" value="3"/>
</dbReference>
<gene>
    <name evidence="5" type="ORF">GKC30_05835</name>
</gene>
<dbReference type="InterPro" id="IPR018511">
    <property type="entry name" value="Hemolysin-typ_Ca-bd_CS"/>
</dbReference>
<dbReference type="SUPFAM" id="SSF69318">
    <property type="entry name" value="Integrin alpha N-terminal domain"/>
    <property type="match status" value="1"/>
</dbReference>
<proteinExistence type="predicted"/>
<dbReference type="PANTHER" id="PTHR38340:SF1">
    <property type="entry name" value="S-LAYER PROTEIN"/>
    <property type="match status" value="1"/>
</dbReference>
<organism evidence="5 6">
    <name type="scientific">Pseudodesulfovibrio alkaliphilus</name>
    <dbReference type="NCBI Taxonomy" id="2661613"/>
    <lineage>
        <taxon>Bacteria</taxon>
        <taxon>Pseudomonadati</taxon>
        <taxon>Thermodesulfobacteriota</taxon>
        <taxon>Desulfovibrionia</taxon>
        <taxon>Desulfovibrionales</taxon>
        <taxon>Desulfovibrionaceae</taxon>
    </lineage>
</organism>
<protein>
    <recommendedName>
        <fullName evidence="7">Hemolysin-type calcium-binding region</fullName>
    </recommendedName>
</protein>
<dbReference type="Proteomes" id="UP000461162">
    <property type="component" value="Unassembled WGS sequence"/>
</dbReference>
<evidence type="ECO:0000256" key="2">
    <source>
        <dbReference type="ARBA" id="ARBA00022525"/>
    </source>
</evidence>
<comment type="caution">
    <text evidence="5">The sequence shown here is derived from an EMBL/GenBank/DDBJ whole genome shotgun (WGS) entry which is preliminary data.</text>
</comment>
<dbReference type="Pfam" id="PF13517">
    <property type="entry name" value="FG-GAP_3"/>
    <property type="match status" value="1"/>
</dbReference>
<feature type="compositionally biased region" description="Basic and acidic residues" evidence="4">
    <location>
        <begin position="1"/>
        <end position="15"/>
    </location>
</feature>
<dbReference type="RefSeq" id="WP_155933008.1">
    <property type="nucleotide sequence ID" value="NZ_WODC01000003.1"/>
</dbReference>
<dbReference type="AlphaFoldDB" id="A0A7K1KM28"/>
<evidence type="ECO:0000313" key="5">
    <source>
        <dbReference type="EMBL" id="MUM77148.1"/>
    </source>
</evidence>
<dbReference type="GO" id="GO:0005509">
    <property type="term" value="F:calcium ion binding"/>
    <property type="evidence" value="ECO:0007669"/>
    <property type="project" value="InterPro"/>
</dbReference>
<dbReference type="Gene3D" id="2.150.10.10">
    <property type="entry name" value="Serralysin-like metalloprotease, C-terminal"/>
    <property type="match status" value="2"/>
</dbReference>
<dbReference type="InterPro" id="IPR011049">
    <property type="entry name" value="Serralysin-like_metalloprot_C"/>
</dbReference>
<dbReference type="SUPFAM" id="SSF51120">
    <property type="entry name" value="beta-Roll"/>
    <property type="match status" value="2"/>
</dbReference>
<evidence type="ECO:0008006" key="7">
    <source>
        <dbReference type="Google" id="ProtNLM"/>
    </source>
</evidence>
<evidence type="ECO:0000256" key="4">
    <source>
        <dbReference type="SAM" id="MobiDB-lite"/>
    </source>
</evidence>
<dbReference type="EMBL" id="WODC01000003">
    <property type="protein sequence ID" value="MUM77148.1"/>
    <property type="molecule type" value="Genomic_DNA"/>
</dbReference>
<reference evidence="5 6" key="1">
    <citation type="submission" date="2019-11" db="EMBL/GenBank/DDBJ databases">
        <title>Pseudodesulfovibrio alkaliphilus, sp. nov., an alkaliphilic sulfate-reducing bacteria from mud volcano of Taman peninsula, Russia.</title>
        <authorList>
            <person name="Frolova A."/>
            <person name="Merkel A.Y."/>
            <person name="Slobodkin A.I."/>
        </authorList>
    </citation>
    <scope>NUCLEOTIDE SEQUENCE [LARGE SCALE GENOMIC DNA]</scope>
    <source>
        <strain evidence="5 6">F-1</strain>
    </source>
</reference>
<sequence>MTDDNQHHGAARDGKGAPADVSPDPPDSTGPDYFSRLHGPDFWVESTASGTFADTPLPPHLTPTAMAAGDLTGDGRTELVVGHGSGVTILRNDGEWSAENVRLRLDAPRAIVVADVDGDGHADIVLRTGTDLVLLKGHMGTFGTQVLSWPNLGSSTVLAVGSFNITTPTLEIITFNATTGALGIIAHDGASWQAFRAVSQASAVTLYVRDANNDGLSDLCVVDSGGSQTWLISDGSGNFSPQPVLPAISPVPAGPTLNTTQSVGGGAWNIPPESDGKTVSQAADETIRVDRTDPDPLAEPDPGTFHAMGGAGLPTVDASGSPEGVRFDLRETGGGNAVGSDFSDHITGDDQANVLFGGNGHDWIVGGGGNDTLIGGRGNDWLFGGDGNDLLLGGDGDDILFGDKGDDRIYGGQGNDILFGGSGNDTLVGGPGGDILFGGDGDDLLYGGQGQDILTGGRGSDTFHYQSPTEGGDTITDFTPGEDKLSFAFGSGVLRPADALPTETPGQAFIWESSGPTTGRLLYDPETSLAGDEILVAEITLTEPDAALTVDDIIT</sequence>
<evidence type="ECO:0000256" key="3">
    <source>
        <dbReference type="ARBA" id="ARBA00022729"/>
    </source>
</evidence>
<keyword evidence="6" id="KW-1185">Reference proteome</keyword>